<keyword evidence="4" id="KW-0804">Transcription</keyword>
<dbReference type="AlphaFoldDB" id="A0A9W8W7P5"/>
<feature type="region of interest" description="Disordered" evidence="6">
    <location>
        <begin position="131"/>
        <end position="163"/>
    </location>
</feature>
<protein>
    <recommendedName>
        <fullName evidence="9">Zn(2)-C6 fungal-type domain-containing protein</fullName>
    </recommendedName>
</protein>
<dbReference type="GO" id="GO:0008270">
    <property type="term" value="F:zinc ion binding"/>
    <property type="evidence" value="ECO:0007669"/>
    <property type="project" value="InterPro"/>
</dbReference>
<keyword evidence="2" id="KW-0805">Transcription regulation</keyword>
<evidence type="ECO:0008006" key="9">
    <source>
        <dbReference type="Google" id="ProtNLM"/>
    </source>
</evidence>
<sequence>MAPPDLAAAGTPAGYGRACTACQRAKCKCILRPGGQNCERCFRLGKSCEPMATSRRRVAKKTTSSRTAQLEEKLDDLVSILRATQSANGAHPQTPPITTTPGSTTTHPPPPNSYCPSSVLHTPSRLDSLATAATSSSDNFSSMPHAFGTNRSMETPMESAGLPSDDSYLLPEPTPAEAEVYLDKFRSWLPRFPFMVLPKDQTAENLRKERPFLWLCIMNITTTSHPQQMKMKERVRQEAAQRVIVDHERSMDVLLGLVCYIAWATLVSGPGARPFIITFCQLAVTLVYDLSLMKAPIEEQYFTICFKMWGGRPPPPRLRTPEERRTVVSLWFLTSVISSFVGKMDTLRWSPHMEDCLITLEREKEHPSDEVLVAFIRYQLVGDEAQKLLVRDVMGESSQAPTYVFRKGLLNKLQEIRDGISPGPTPDKVLEAHALATEVLVNSVGLFMQTIPMNQRIESMYSCLKAIRAWYDVFFSMPPEDLPGAPFSLYIQLSQIQVALYRLTTSEDPAWDKDLVRNTADLLVLLDQVIELFTRLDTIYPLRAMMDEDSLFIKGAMIIRNIRSSWEPILSRHLGSTPSSSGQVVPSRARMTPNPAQTFMNLPDPNLLDFGDITWMSDVFGPWEM</sequence>
<dbReference type="GO" id="GO:0000976">
    <property type="term" value="F:transcription cis-regulatory region binding"/>
    <property type="evidence" value="ECO:0007669"/>
    <property type="project" value="TreeGrafter"/>
</dbReference>
<dbReference type="EMBL" id="JAPEUR010000218">
    <property type="protein sequence ID" value="KAJ4314851.1"/>
    <property type="molecule type" value="Genomic_DNA"/>
</dbReference>
<dbReference type="OrthoDB" id="5226580at2759"/>
<evidence type="ECO:0000256" key="4">
    <source>
        <dbReference type="ARBA" id="ARBA00023163"/>
    </source>
</evidence>
<dbReference type="SUPFAM" id="SSF57701">
    <property type="entry name" value="Zn2/Cys6 DNA-binding domain"/>
    <property type="match status" value="1"/>
</dbReference>
<keyword evidence="3" id="KW-0238">DNA-binding</keyword>
<evidence type="ECO:0000313" key="8">
    <source>
        <dbReference type="Proteomes" id="UP001140502"/>
    </source>
</evidence>
<dbReference type="Gene3D" id="4.10.240.10">
    <property type="entry name" value="Zn(2)-C6 fungal-type DNA-binding domain"/>
    <property type="match status" value="1"/>
</dbReference>
<gene>
    <name evidence="7" type="ORF">N0V84_008682</name>
</gene>
<dbReference type="GO" id="GO:0000981">
    <property type="term" value="F:DNA-binding transcription factor activity, RNA polymerase II-specific"/>
    <property type="evidence" value="ECO:0007669"/>
    <property type="project" value="InterPro"/>
</dbReference>
<comment type="caution">
    <text evidence="7">The sequence shown here is derived from an EMBL/GenBank/DDBJ whole genome shotgun (WGS) entry which is preliminary data.</text>
</comment>
<keyword evidence="5" id="KW-0539">Nucleus</keyword>
<keyword evidence="8" id="KW-1185">Reference proteome</keyword>
<dbReference type="GO" id="GO:0005634">
    <property type="term" value="C:nucleus"/>
    <property type="evidence" value="ECO:0007669"/>
    <property type="project" value="UniProtKB-SubCell"/>
</dbReference>
<name>A0A9W8W7P5_9HYPO</name>
<accession>A0A9W8W7P5</accession>
<dbReference type="InterPro" id="IPR051089">
    <property type="entry name" value="prtT"/>
</dbReference>
<dbReference type="InterPro" id="IPR036864">
    <property type="entry name" value="Zn2-C6_fun-type_DNA-bd_sf"/>
</dbReference>
<dbReference type="PANTHER" id="PTHR31845:SF32">
    <property type="entry name" value="MISCELLANEOUS ZN(II)2CYS6 TRANSCRIPTION FACTOR (EUROFUNG)-RELATED"/>
    <property type="match status" value="1"/>
</dbReference>
<evidence type="ECO:0000256" key="1">
    <source>
        <dbReference type="ARBA" id="ARBA00004123"/>
    </source>
</evidence>
<evidence type="ECO:0000256" key="3">
    <source>
        <dbReference type="ARBA" id="ARBA00023125"/>
    </source>
</evidence>
<evidence type="ECO:0000256" key="5">
    <source>
        <dbReference type="ARBA" id="ARBA00023242"/>
    </source>
</evidence>
<comment type="subcellular location">
    <subcellularLocation>
        <location evidence="1">Nucleus</location>
    </subcellularLocation>
</comment>
<organism evidence="7 8">
    <name type="scientific">Fusarium piperis</name>
    <dbReference type="NCBI Taxonomy" id="1435070"/>
    <lineage>
        <taxon>Eukaryota</taxon>
        <taxon>Fungi</taxon>
        <taxon>Dikarya</taxon>
        <taxon>Ascomycota</taxon>
        <taxon>Pezizomycotina</taxon>
        <taxon>Sordariomycetes</taxon>
        <taxon>Hypocreomycetidae</taxon>
        <taxon>Hypocreales</taxon>
        <taxon>Nectriaceae</taxon>
        <taxon>Fusarium</taxon>
        <taxon>Fusarium solani species complex</taxon>
    </lineage>
</organism>
<evidence type="ECO:0000256" key="2">
    <source>
        <dbReference type="ARBA" id="ARBA00023015"/>
    </source>
</evidence>
<feature type="region of interest" description="Disordered" evidence="6">
    <location>
        <begin position="85"/>
        <end position="119"/>
    </location>
</feature>
<reference evidence="7" key="1">
    <citation type="submission" date="2022-10" db="EMBL/GenBank/DDBJ databases">
        <title>Tapping the CABI collections for fungal endophytes: first genome assemblies for Collariella, Neodidymelliopsis, Ascochyta clinopodiicola, Didymella pomorum, Didymosphaeria variabile, Neocosmospora piperis and Neocucurbitaria cava.</title>
        <authorList>
            <person name="Hill R."/>
        </authorList>
    </citation>
    <scope>NUCLEOTIDE SEQUENCE</scope>
    <source>
        <strain evidence="7">IMI 366586</strain>
    </source>
</reference>
<proteinExistence type="predicted"/>
<dbReference type="PANTHER" id="PTHR31845">
    <property type="entry name" value="FINGER DOMAIN PROTEIN, PUTATIVE-RELATED"/>
    <property type="match status" value="1"/>
</dbReference>
<evidence type="ECO:0000313" key="7">
    <source>
        <dbReference type="EMBL" id="KAJ4314851.1"/>
    </source>
</evidence>
<dbReference type="Proteomes" id="UP001140502">
    <property type="component" value="Unassembled WGS sequence"/>
</dbReference>
<evidence type="ECO:0000256" key="6">
    <source>
        <dbReference type="SAM" id="MobiDB-lite"/>
    </source>
</evidence>
<feature type="compositionally biased region" description="Low complexity" evidence="6">
    <location>
        <begin position="96"/>
        <end position="106"/>
    </location>
</feature>